<protein>
    <submittedName>
        <fullName evidence="2">Uncharacterized protein</fullName>
    </submittedName>
</protein>
<organism evidence="2 3">
    <name type="scientific">Phenylobacterium glaciei</name>
    <dbReference type="NCBI Taxonomy" id="2803784"/>
    <lineage>
        <taxon>Bacteria</taxon>
        <taxon>Pseudomonadati</taxon>
        <taxon>Pseudomonadota</taxon>
        <taxon>Alphaproteobacteria</taxon>
        <taxon>Caulobacterales</taxon>
        <taxon>Caulobacteraceae</taxon>
        <taxon>Phenylobacterium</taxon>
    </lineage>
</organism>
<feature type="chain" id="PRO_5036829571" evidence="1">
    <location>
        <begin position="27"/>
        <end position="176"/>
    </location>
</feature>
<comment type="caution">
    <text evidence="2">The sequence shown here is derived from an EMBL/GenBank/DDBJ whole genome shotgun (WGS) entry which is preliminary data.</text>
</comment>
<proteinExistence type="predicted"/>
<evidence type="ECO:0000313" key="2">
    <source>
        <dbReference type="EMBL" id="MBR7617974.1"/>
    </source>
</evidence>
<evidence type="ECO:0000313" key="3">
    <source>
        <dbReference type="Proteomes" id="UP000622580"/>
    </source>
</evidence>
<name>A0A941HTV9_9CAUL</name>
<dbReference type="Proteomes" id="UP000622580">
    <property type="component" value="Unassembled WGS sequence"/>
</dbReference>
<reference evidence="2" key="1">
    <citation type="submission" date="2021-04" db="EMBL/GenBank/DDBJ databases">
        <title>Draft genome assembly of strain Phenylobacterium sp. 20VBR1 using MiniION and Illumina platforms.</title>
        <authorList>
            <person name="Thomas F.A."/>
            <person name="Krishnan K.P."/>
            <person name="Sinha R.K."/>
        </authorList>
    </citation>
    <scope>NUCLEOTIDE SEQUENCE</scope>
    <source>
        <strain evidence="2">20VBR1</strain>
    </source>
</reference>
<evidence type="ECO:0000256" key="1">
    <source>
        <dbReference type="SAM" id="SignalP"/>
    </source>
</evidence>
<dbReference type="EMBL" id="JAGSGD010000001">
    <property type="protein sequence ID" value="MBR7617974.1"/>
    <property type="molecule type" value="Genomic_DNA"/>
</dbReference>
<dbReference type="AlphaFoldDB" id="A0A941HTV9"/>
<keyword evidence="1" id="KW-0732">Signal</keyword>
<dbReference type="RefSeq" id="WP_215337636.1">
    <property type="nucleotide sequence ID" value="NZ_JAGSGD010000001.1"/>
</dbReference>
<sequence>MFNRYKKLLPAGALVLALAAPMVGHADPAKDLAVAGRALTFLENGPTGKAVLGVVFDPSKPGSVAEKNAIMATLGAGYAAGAVTLTGKPIEASAVGGASGVTALYVTTGVSYGPVGAAAKAKKIVTIGSDPACVTSGACVMGVSTDPKVDITVNRAAAAAVGATFKAAFRMMIKEV</sequence>
<keyword evidence="3" id="KW-1185">Reference proteome</keyword>
<accession>A0A941HTV9</accession>
<feature type="signal peptide" evidence="1">
    <location>
        <begin position="1"/>
        <end position="26"/>
    </location>
</feature>
<gene>
    <name evidence="2" type="ORF">JKL49_01120</name>
</gene>